<protein>
    <submittedName>
        <fullName evidence="1">CHAT domain-containing protein</fullName>
    </submittedName>
</protein>
<sequence>MLAFLGLCVDSDIVADSDSSLAHPEQIAFFLVESWLKLLNAARADPAFGNLFKPRPFANLVAAARTNPVVMLNLWGNQCDALILRNESQSQPLEDPTADPPRLTWCLTGPTAFFPLHAAGLYVDDTPGTKAFEFVASSYTPTLSILADANNALTREPENPFMGVLAVSLPHTPGLPSIPNTVTEVEALHKAVQESDDSIPWQWLNSAAATKAAVLEGMKTSSWVHLACHARQYPLNASESAFVLADGETLSLADVGQHASAGGELAFLSACQTASGDADLSEEGVHLAAGMLVAGYRSVIASAWSVGDRDARDVSEAVYRRLLTGGRANRTGAALALHHATQELREKLRKSLRTHEFLRWAPFIHLGI</sequence>
<evidence type="ECO:0000313" key="2">
    <source>
        <dbReference type="Proteomes" id="UP000814128"/>
    </source>
</evidence>
<evidence type="ECO:0000313" key="1">
    <source>
        <dbReference type="EMBL" id="KAI0030189.1"/>
    </source>
</evidence>
<organism evidence="1 2">
    <name type="scientific">Vararia minispora EC-137</name>
    <dbReference type="NCBI Taxonomy" id="1314806"/>
    <lineage>
        <taxon>Eukaryota</taxon>
        <taxon>Fungi</taxon>
        <taxon>Dikarya</taxon>
        <taxon>Basidiomycota</taxon>
        <taxon>Agaricomycotina</taxon>
        <taxon>Agaricomycetes</taxon>
        <taxon>Russulales</taxon>
        <taxon>Lachnocladiaceae</taxon>
        <taxon>Vararia</taxon>
    </lineage>
</organism>
<comment type="caution">
    <text evidence="1">The sequence shown here is derived from an EMBL/GenBank/DDBJ whole genome shotgun (WGS) entry which is preliminary data.</text>
</comment>
<dbReference type="EMBL" id="MU273635">
    <property type="protein sequence ID" value="KAI0030189.1"/>
    <property type="molecule type" value="Genomic_DNA"/>
</dbReference>
<proteinExistence type="predicted"/>
<reference evidence="1" key="1">
    <citation type="submission" date="2021-02" db="EMBL/GenBank/DDBJ databases">
        <authorList>
            <consortium name="DOE Joint Genome Institute"/>
            <person name="Ahrendt S."/>
            <person name="Looney B.P."/>
            <person name="Miyauchi S."/>
            <person name="Morin E."/>
            <person name="Drula E."/>
            <person name="Courty P.E."/>
            <person name="Chicoki N."/>
            <person name="Fauchery L."/>
            <person name="Kohler A."/>
            <person name="Kuo A."/>
            <person name="Labutti K."/>
            <person name="Pangilinan J."/>
            <person name="Lipzen A."/>
            <person name="Riley R."/>
            <person name="Andreopoulos W."/>
            <person name="He G."/>
            <person name="Johnson J."/>
            <person name="Barry K.W."/>
            <person name="Grigoriev I.V."/>
            <person name="Nagy L."/>
            <person name="Hibbett D."/>
            <person name="Henrissat B."/>
            <person name="Matheny P.B."/>
            <person name="Labbe J."/>
            <person name="Martin F."/>
        </authorList>
    </citation>
    <scope>NUCLEOTIDE SEQUENCE</scope>
    <source>
        <strain evidence="1">EC-137</strain>
    </source>
</reference>
<keyword evidence="2" id="KW-1185">Reference proteome</keyword>
<name>A0ACB8QEG3_9AGAM</name>
<accession>A0ACB8QEG3</accession>
<gene>
    <name evidence="1" type="ORF">K488DRAFT_54776</name>
</gene>
<dbReference type="Proteomes" id="UP000814128">
    <property type="component" value="Unassembled WGS sequence"/>
</dbReference>
<reference evidence="1" key="2">
    <citation type="journal article" date="2022" name="New Phytol.">
        <title>Evolutionary transition to the ectomycorrhizal habit in the genomes of a hyperdiverse lineage of mushroom-forming fungi.</title>
        <authorList>
            <person name="Looney B."/>
            <person name="Miyauchi S."/>
            <person name="Morin E."/>
            <person name="Drula E."/>
            <person name="Courty P.E."/>
            <person name="Kohler A."/>
            <person name="Kuo A."/>
            <person name="LaButti K."/>
            <person name="Pangilinan J."/>
            <person name="Lipzen A."/>
            <person name="Riley R."/>
            <person name="Andreopoulos W."/>
            <person name="He G."/>
            <person name="Johnson J."/>
            <person name="Nolan M."/>
            <person name="Tritt A."/>
            <person name="Barry K.W."/>
            <person name="Grigoriev I.V."/>
            <person name="Nagy L.G."/>
            <person name="Hibbett D."/>
            <person name="Henrissat B."/>
            <person name="Matheny P.B."/>
            <person name="Labbe J."/>
            <person name="Martin F.M."/>
        </authorList>
    </citation>
    <scope>NUCLEOTIDE SEQUENCE</scope>
    <source>
        <strain evidence="1">EC-137</strain>
    </source>
</reference>